<keyword evidence="4" id="KW-0614">Plasmid</keyword>
<dbReference type="RefSeq" id="WP_241034348.1">
    <property type="nucleotide sequence ID" value="NZ_BAAAJF010000034.1"/>
</dbReference>
<geneLocation type="plasmid" evidence="4">
    <name>unnamed</name>
</geneLocation>
<sequence length="353" mass="36748">MEQRRSTAVADDPGDPAARPRRRWHRFVPLVAAVVATIAVVATAPVDTTGVGGSALRDVIGDRQLRIMAPAAPGGGWDQTSREMQGALRELAGRTEVYNVAGAGGTIGLSQFVRRAGDPTELMTTGLIMIGAVEANDSPHSLAETTPLVRLTTDYQVVAVAADSPISDMAGVVAAMRSDIAAVSISGGSAGGAEQILAGLIAKAVGADPARMSYVAHSGGGEALTTLLSGRSTIGISGISELMPQIEAGTVRALAVSSPERLPALPDVPTLRETGVDAELQNWRGVVATADISPEQEQALEDLLVNMTRTDAWREALARRGWGDATLAGPEFEEFVRSEQDRVSQVLDEIGLG</sequence>
<dbReference type="InterPro" id="IPR005064">
    <property type="entry name" value="BUG"/>
</dbReference>
<organism evidence="4 5">
    <name type="scientific">Pseudonocardia alaniniphila</name>
    <dbReference type="NCBI Taxonomy" id="75291"/>
    <lineage>
        <taxon>Bacteria</taxon>
        <taxon>Bacillati</taxon>
        <taxon>Actinomycetota</taxon>
        <taxon>Actinomycetes</taxon>
        <taxon>Pseudonocardiales</taxon>
        <taxon>Pseudonocardiaceae</taxon>
        <taxon>Pseudonocardia</taxon>
    </lineage>
</organism>
<feature type="region of interest" description="Disordered" evidence="2">
    <location>
        <begin position="1"/>
        <end position="20"/>
    </location>
</feature>
<dbReference type="Proteomes" id="UP001299970">
    <property type="component" value="Unassembled WGS sequence"/>
</dbReference>
<comment type="similarity">
    <text evidence="1">Belongs to the UPF0065 (bug) family.</text>
</comment>
<evidence type="ECO:0000256" key="2">
    <source>
        <dbReference type="SAM" id="MobiDB-lite"/>
    </source>
</evidence>
<comment type="caution">
    <text evidence="4">The sequence shown here is derived from an EMBL/GenBank/DDBJ whole genome shotgun (WGS) entry which is preliminary data.</text>
</comment>
<proteinExistence type="inferred from homology"/>
<dbReference type="PIRSF" id="PIRSF017082">
    <property type="entry name" value="YflP"/>
    <property type="match status" value="1"/>
</dbReference>
<gene>
    <name evidence="4" type="ORF">MMF94_02240</name>
</gene>
<dbReference type="PANTHER" id="PTHR42928:SF3">
    <property type="entry name" value="UPF0065 PROTEIN YFLP"/>
    <property type="match status" value="1"/>
</dbReference>
<reference evidence="4 5" key="1">
    <citation type="submission" date="2022-03" db="EMBL/GenBank/DDBJ databases">
        <title>Pseudonocardia alaer sp. nov., a novel actinomycete isolated from reed forest soil.</title>
        <authorList>
            <person name="Wang L."/>
        </authorList>
    </citation>
    <scope>NUCLEOTIDE SEQUENCE [LARGE SCALE GENOMIC DNA]</scope>
    <source>
        <strain evidence="4 5">Y-16303</strain>
        <plasmid evidence="4">unnamed</plasmid>
    </source>
</reference>
<dbReference type="Gene3D" id="3.40.190.150">
    <property type="entry name" value="Bordetella uptake gene, domain 1"/>
    <property type="match status" value="1"/>
</dbReference>
<name>A0ABS9T7I1_9PSEU</name>
<dbReference type="EMBL" id="JAKXMK010000002">
    <property type="protein sequence ID" value="MCH6164489.1"/>
    <property type="molecule type" value="Genomic_DNA"/>
</dbReference>
<dbReference type="PANTHER" id="PTHR42928">
    <property type="entry name" value="TRICARBOXYLATE-BINDING PROTEIN"/>
    <property type="match status" value="1"/>
</dbReference>
<evidence type="ECO:0000256" key="3">
    <source>
        <dbReference type="SAM" id="Phobius"/>
    </source>
</evidence>
<keyword evidence="3" id="KW-1133">Transmembrane helix</keyword>
<feature type="transmembrane region" description="Helical" evidence="3">
    <location>
        <begin position="27"/>
        <end position="46"/>
    </location>
</feature>
<dbReference type="CDD" id="cd07012">
    <property type="entry name" value="PBP2_Bug_TTT"/>
    <property type="match status" value="1"/>
</dbReference>
<evidence type="ECO:0000256" key="1">
    <source>
        <dbReference type="ARBA" id="ARBA00006987"/>
    </source>
</evidence>
<protein>
    <submittedName>
        <fullName evidence="4">Tripartite tricarboxylate transporter substrate binding protein</fullName>
    </submittedName>
</protein>
<dbReference type="InterPro" id="IPR042100">
    <property type="entry name" value="Bug_dom1"/>
</dbReference>
<dbReference type="Pfam" id="PF03401">
    <property type="entry name" value="TctC"/>
    <property type="match status" value="1"/>
</dbReference>
<accession>A0ABS9T7I1</accession>
<evidence type="ECO:0000313" key="4">
    <source>
        <dbReference type="EMBL" id="MCH6164489.1"/>
    </source>
</evidence>
<evidence type="ECO:0000313" key="5">
    <source>
        <dbReference type="Proteomes" id="UP001299970"/>
    </source>
</evidence>
<dbReference type="Gene3D" id="3.40.190.10">
    <property type="entry name" value="Periplasmic binding protein-like II"/>
    <property type="match status" value="1"/>
</dbReference>
<keyword evidence="3" id="KW-0472">Membrane</keyword>
<keyword evidence="3" id="KW-0812">Transmembrane</keyword>
<keyword evidence="5" id="KW-1185">Reference proteome</keyword>